<dbReference type="OrthoDB" id="3668964at2"/>
<feature type="region of interest" description="Disordered" evidence="1">
    <location>
        <begin position="1"/>
        <end position="28"/>
    </location>
</feature>
<gene>
    <name evidence="2" type="ORF">BSZ37_05735</name>
</gene>
<dbReference type="SUPFAM" id="SSF53474">
    <property type="entry name" value="alpha/beta-Hydrolases"/>
    <property type="match status" value="1"/>
</dbReference>
<comment type="caution">
    <text evidence="2">The sequence shown here is derived from an EMBL/GenBank/DDBJ whole genome shotgun (WGS) entry which is preliminary data.</text>
</comment>
<reference evidence="2 3" key="1">
    <citation type="submission" date="2016-11" db="EMBL/GenBank/DDBJ databases">
        <title>Study of marine rhodopsin-containing bacteria.</title>
        <authorList>
            <person name="Yoshizawa S."/>
            <person name="Kumagai Y."/>
            <person name="Kogure K."/>
        </authorList>
    </citation>
    <scope>NUCLEOTIDE SEQUENCE [LARGE SCALE GENOMIC DNA]</scope>
    <source>
        <strain evidence="2 3">SAORIC-28</strain>
    </source>
</reference>
<evidence type="ECO:0000313" key="2">
    <source>
        <dbReference type="EMBL" id="PAP75976.1"/>
    </source>
</evidence>
<dbReference type="InterPro" id="IPR029058">
    <property type="entry name" value="AB_hydrolase_fold"/>
</dbReference>
<dbReference type="Gene3D" id="3.40.50.1820">
    <property type="entry name" value="alpha/beta hydrolase"/>
    <property type="match status" value="1"/>
</dbReference>
<evidence type="ECO:0000256" key="1">
    <source>
        <dbReference type="SAM" id="MobiDB-lite"/>
    </source>
</evidence>
<dbReference type="EMBL" id="MQWD01000001">
    <property type="protein sequence ID" value="PAP75976.1"/>
    <property type="molecule type" value="Genomic_DNA"/>
</dbReference>
<evidence type="ECO:0000313" key="3">
    <source>
        <dbReference type="Proteomes" id="UP000216339"/>
    </source>
</evidence>
<proteinExistence type="predicted"/>
<accession>A0A271IXK3</accession>
<sequence>MTRGLLATLSAPSPTPTPRSASVTLSVPAAGPEFPDDLTAEERNAWVQAMSAVEPACYVGQAEGRLLFLWGHQDRLVSAARAADLTARLPDGAEVRWYDAGHALHEQAEADRLNWLDRHLGTHPSAPTLAGH</sequence>
<dbReference type="RefSeq" id="WP_095509619.1">
    <property type="nucleotide sequence ID" value="NZ_MQWD01000001.1"/>
</dbReference>
<dbReference type="Proteomes" id="UP000216339">
    <property type="component" value="Unassembled WGS sequence"/>
</dbReference>
<dbReference type="AlphaFoldDB" id="A0A271IXK3"/>
<organism evidence="2 3">
    <name type="scientific">Rubrivirga marina</name>
    <dbReference type="NCBI Taxonomy" id="1196024"/>
    <lineage>
        <taxon>Bacteria</taxon>
        <taxon>Pseudomonadati</taxon>
        <taxon>Rhodothermota</taxon>
        <taxon>Rhodothermia</taxon>
        <taxon>Rhodothermales</taxon>
        <taxon>Rubricoccaceae</taxon>
        <taxon>Rubrivirga</taxon>
    </lineage>
</organism>
<keyword evidence="3" id="KW-1185">Reference proteome</keyword>
<protein>
    <submittedName>
        <fullName evidence="2">Uncharacterized protein</fullName>
    </submittedName>
</protein>
<name>A0A271IXK3_9BACT</name>
<feature type="compositionally biased region" description="Low complexity" evidence="1">
    <location>
        <begin position="1"/>
        <end position="22"/>
    </location>
</feature>